<accession>I3SDA9</accession>
<sequence>MCVTLFLITSMPKTRS</sequence>
<evidence type="ECO:0000313" key="1">
    <source>
        <dbReference type="EMBL" id="AFK38251.1"/>
    </source>
</evidence>
<organism evidence="1">
    <name type="scientific">Medicago truncatula</name>
    <name type="common">Barrel medic</name>
    <name type="synonym">Medicago tribuloides</name>
    <dbReference type="NCBI Taxonomy" id="3880"/>
    <lineage>
        <taxon>Eukaryota</taxon>
        <taxon>Viridiplantae</taxon>
        <taxon>Streptophyta</taxon>
        <taxon>Embryophyta</taxon>
        <taxon>Tracheophyta</taxon>
        <taxon>Spermatophyta</taxon>
        <taxon>Magnoliopsida</taxon>
        <taxon>eudicotyledons</taxon>
        <taxon>Gunneridae</taxon>
        <taxon>Pentapetalae</taxon>
        <taxon>rosids</taxon>
        <taxon>fabids</taxon>
        <taxon>Fabales</taxon>
        <taxon>Fabaceae</taxon>
        <taxon>Papilionoideae</taxon>
        <taxon>50 kb inversion clade</taxon>
        <taxon>NPAAA clade</taxon>
        <taxon>Hologalegina</taxon>
        <taxon>IRL clade</taxon>
        <taxon>Trifolieae</taxon>
        <taxon>Medicago</taxon>
    </lineage>
</organism>
<reference evidence="1" key="1">
    <citation type="submission" date="2012-05" db="EMBL/GenBank/DDBJ databases">
        <authorList>
            <person name="Krishnakumar V."/>
            <person name="Cheung F."/>
            <person name="Xiao Y."/>
            <person name="Chan A."/>
            <person name="Moskal W.A."/>
            <person name="Town C.D."/>
        </authorList>
    </citation>
    <scope>NUCLEOTIDE SEQUENCE</scope>
</reference>
<dbReference type="AlphaFoldDB" id="I3SDA9"/>
<dbReference type="EMBL" id="BT138456">
    <property type="protein sequence ID" value="AFK38251.1"/>
    <property type="molecule type" value="mRNA"/>
</dbReference>
<name>I3SDA9_MEDTR</name>
<proteinExistence type="evidence at transcript level"/>
<protein>
    <submittedName>
        <fullName evidence="1">Uncharacterized protein</fullName>
    </submittedName>
</protein>